<feature type="region of interest" description="Disordered" evidence="1">
    <location>
        <begin position="547"/>
        <end position="575"/>
    </location>
</feature>
<dbReference type="InterPro" id="IPR019734">
    <property type="entry name" value="TPR_rpt"/>
</dbReference>
<dbReference type="Gene3D" id="1.25.40.10">
    <property type="entry name" value="Tetratricopeptide repeat domain"/>
    <property type="match status" value="3"/>
</dbReference>
<dbReference type="OrthoDB" id="9991317at2759"/>
<dbReference type="SMART" id="SM00028">
    <property type="entry name" value="TPR"/>
    <property type="match status" value="6"/>
</dbReference>
<reference evidence="3" key="1">
    <citation type="journal article" date="2013" name="Nat. Genet.">
        <title>The Capsella rubella genome and the genomic consequences of rapid mating system evolution.</title>
        <authorList>
            <person name="Slotte T."/>
            <person name="Hazzouri K.M."/>
            <person name="Agren J.A."/>
            <person name="Koenig D."/>
            <person name="Maumus F."/>
            <person name="Guo Y.L."/>
            <person name="Steige K."/>
            <person name="Platts A.E."/>
            <person name="Escobar J.S."/>
            <person name="Newman L.K."/>
            <person name="Wang W."/>
            <person name="Mandakova T."/>
            <person name="Vello E."/>
            <person name="Smith L.M."/>
            <person name="Henz S.R."/>
            <person name="Steffen J."/>
            <person name="Takuno S."/>
            <person name="Brandvain Y."/>
            <person name="Coop G."/>
            <person name="Andolfatto P."/>
            <person name="Hu T.T."/>
            <person name="Blanchette M."/>
            <person name="Clark R.M."/>
            <person name="Quesneville H."/>
            <person name="Nordborg M."/>
            <person name="Gaut B.S."/>
            <person name="Lysak M.A."/>
            <person name="Jenkins J."/>
            <person name="Grimwood J."/>
            <person name="Chapman J."/>
            <person name="Prochnik S."/>
            <person name="Shu S."/>
            <person name="Rokhsar D."/>
            <person name="Schmutz J."/>
            <person name="Weigel D."/>
            <person name="Wright S.I."/>
        </authorList>
    </citation>
    <scope>NUCLEOTIDE SEQUENCE [LARGE SCALE GENOMIC DNA]</scope>
    <source>
        <strain evidence="3">cv. Monte Gargano</strain>
    </source>
</reference>
<evidence type="ECO:0000313" key="2">
    <source>
        <dbReference type="EMBL" id="EOA39633.1"/>
    </source>
</evidence>
<evidence type="ECO:0000256" key="1">
    <source>
        <dbReference type="SAM" id="MobiDB-lite"/>
    </source>
</evidence>
<organism evidence="2 3">
    <name type="scientific">Capsella rubella</name>
    <dbReference type="NCBI Taxonomy" id="81985"/>
    <lineage>
        <taxon>Eukaryota</taxon>
        <taxon>Viridiplantae</taxon>
        <taxon>Streptophyta</taxon>
        <taxon>Embryophyta</taxon>
        <taxon>Tracheophyta</taxon>
        <taxon>Spermatophyta</taxon>
        <taxon>Magnoliopsida</taxon>
        <taxon>eudicotyledons</taxon>
        <taxon>Gunneridae</taxon>
        <taxon>Pentapetalae</taxon>
        <taxon>rosids</taxon>
        <taxon>malvids</taxon>
        <taxon>Brassicales</taxon>
        <taxon>Brassicaceae</taxon>
        <taxon>Camelineae</taxon>
        <taxon>Capsella</taxon>
    </lineage>
</organism>
<keyword evidence="3" id="KW-1185">Reference proteome</keyword>
<protein>
    <submittedName>
        <fullName evidence="2">Uncharacterized protein</fullName>
    </submittedName>
</protein>
<dbReference type="Pfam" id="PF13176">
    <property type="entry name" value="TPR_7"/>
    <property type="match status" value="1"/>
</dbReference>
<dbReference type="PANTHER" id="PTHR23082">
    <property type="entry name" value="TRANSCRIPTION INITIATION FACTOR IIIC TFIIIC , POLYPEPTIDE 3-RELATED"/>
    <property type="match status" value="1"/>
</dbReference>
<dbReference type="GO" id="GO:0006383">
    <property type="term" value="P:transcription by RNA polymerase III"/>
    <property type="evidence" value="ECO:0007669"/>
    <property type="project" value="InterPro"/>
</dbReference>
<dbReference type="eggNOG" id="KOG2076">
    <property type="taxonomic scope" value="Eukaryota"/>
</dbReference>
<feature type="compositionally biased region" description="Acidic residues" evidence="1">
    <location>
        <begin position="29"/>
        <end position="71"/>
    </location>
</feature>
<dbReference type="AlphaFoldDB" id="R0IQW1"/>
<dbReference type="InterPro" id="IPR039340">
    <property type="entry name" value="Tfc4/TFIIIC-102/Sfc4"/>
</dbReference>
<sequence>MENKGKGVVGGDEGNLFSQLEEGPRNMGCEEEVLGVDCSDDEDVNSDEEGLVDDDDDDDGDDSEEGDEFEAGGEIPSTFERLEYEALAERRRKALADSQRDAVNISNSTSGVEGFMEFVSSGRRRKSRKHRKKGRRVGSRKGVAPDILKRFREALFLHAHGHDSEALPILLEVIKQAPTFDVAYYYLSRVSEQLGRTESSSTEALKIAANIKGPKSPFWKLLYERFKEQENMSAARSYASKAIQADPDDIPLKYEYADLCLNAGKCREAAETYEQIFRRCPDRVEALKWGTEYFLKSGEGERAASILEDHIKSHASEVGHDILDLLASVFMQINAHDRALKYIHDVRQIYNVGKELSSSLKIRQAICHVHLEEMEHAEIVLSILPQEAVSEHPELITDLADELTNIGKFHSALKYYLEAISESVNNGYLFVKIARSYMSLAEREQAIVFYYKALNELKDTVDARITLASLLLENGKRDEAILVLSPPENPDPDTAKPKAWWKNRKIRMNLCQIYHSEGMLEDFANTALQLVLKWVWRRTVKGKRKRLVLSEHQRNKKRRRPRDPQSSQLRGGPKKWRKIRATLNETRRIRERAAIKAHNEDICSESEEEAIKDEEYHRLFVDLCKALASLQRYWEALEIVNLARRLDAKMLPVEKKKELQSLGAKISCDTMDPKQWFDCVRSVIQQHPYRLNAWNCYYRVISRLGKRASTEAKFMHHLRSKYRDCVPPILIAGHHFTVTSRHQDAAREYLEAYKLMPDSPLINLCVGAALINLALGFRLKNRHECLAQGFAFLYNNLRICSNSQEALYNVARAYQHVGLVTLAASYYEKVLAICEKEYPMPKLPNEDPNVAEERKPVNCDLRKEAAHNLHLIYKHSGAFDLARQVLKDHCTF</sequence>
<gene>
    <name evidence="2" type="ORF">CARUB_v10008264mg</name>
</gene>
<dbReference type="InterPro" id="IPR011990">
    <property type="entry name" value="TPR-like_helical_dom_sf"/>
</dbReference>
<dbReference type="FunFam" id="1.25.40.10:FF:000413">
    <property type="entry name" value="General transcription factor 3C polypeptide 3"/>
    <property type="match status" value="1"/>
</dbReference>
<dbReference type="Proteomes" id="UP000029121">
    <property type="component" value="Unassembled WGS sequence"/>
</dbReference>
<dbReference type="GO" id="GO:0000127">
    <property type="term" value="C:transcription factor TFIIIC complex"/>
    <property type="evidence" value="ECO:0007669"/>
    <property type="project" value="TreeGrafter"/>
</dbReference>
<dbReference type="Pfam" id="PF14559">
    <property type="entry name" value="TPR_19"/>
    <property type="match status" value="1"/>
</dbReference>
<dbReference type="KEGG" id="crb:17896754"/>
<proteinExistence type="predicted"/>
<name>R0IQW1_9BRAS</name>
<accession>R0IQW1</accession>
<evidence type="ECO:0000313" key="3">
    <source>
        <dbReference type="Proteomes" id="UP000029121"/>
    </source>
</evidence>
<dbReference type="SUPFAM" id="SSF48452">
    <property type="entry name" value="TPR-like"/>
    <property type="match status" value="2"/>
</dbReference>
<feature type="region of interest" description="Disordered" evidence="1">
    <location>
        <begin position="1"/>
        <end position="75"/>
    </location>
</feature>
<dbReference type="STRING" id="81985.R0IQW1"/>
<dbReference type="EMBL" id="KB870805">
    <property type="protein sequence ID" value="EOA39633.1"/>
    <property type="molecule type" value="Genomic_DNA"/>
</dbReference>
<dbReference type="PANTHER" id="PTHR23082:SF0">
    <property type="entry name" value="GENERAL TRANSCRIPTION FACTOR 3C POLYPEPTIDE 3"/>
    <property type="match status" value="1"/>
</dbReference>